<evidence type="ECO:0000256" key="1">
    <source>
        <dbReference type="SAM" id="MobiDB-lite"/>
    </source>
</evidence>
<sequence length="685" mass="75169">MSDRYQAGYYDHHHHQHQHQHQHSPHSHHPLPNPYPHQTAMSHYPPQPYRSGYAGYHPYAGGYGYGSGGSSYMPNYYRYAAYASPHYSQPHAHPHQGMFTPAGQQLIPSSVLHYPPRPHPQAHPYQHPAQHQQPQQQPGYEQPPPSLYSSSASSSAYGQARGFGGYTGPTPHYAPPGRSTTPAPNRTVLPPNYLESIRGYPEQHQQQQQLPLSATPKLEESLPVELEVEAGSPAQRLTTSPPLISATGTDSGISNCSTRARSDSSQSTPVYSGEYPVNMSVESASCVPYHCPAEYEEEEMQQQQQQSQQQKQQQPQQQPSVESEPELEESKVTKSGSTSLDIPDDISAPAAQSASPPTPPVASIDKATPTPTAAAAAAAVSEVVRRAEINLSKPNKETPVAGAAADTAVDRTTTTTPQDAVERGSPSNPISGDAAEKPEPGEHPLPPATTTSNNWSTSPRRSRTPPVPQNSPVGYGQSASVPPALAPLFQQQQQQTPISHKRQITAAKSRSISNSNRIMECDLIPSKKSKRRTSKREAGGEEQLESMEPTVREQIRDIKPLPGFLQAFGSTEIGRFSERFLQTPESLVERLAEEYAASNSNFSPYTTGGYYEPPSTPPQSYHPYEEQQHAGYQAHMHMAHARNRAIRGHGGYGYEMPDYMAYERYAAFGAGRPRHRYGEIRCNGY</sequence>
<feature type="region of interest" description="Disordered" evidence="1">
    <location>
        <begin position="1"/>
        <end position="41"/>
    </location>
</feature>
<dbReference type="Proteomes" id="UP000268350">
    <property type="component" value="Unassembled WGS sequence"/>
</dbReference>
<evidence type="ECO:0000313" key="3">
    <source>
        <dbReference type="Proteomes" id="UP000268350"/>
    </source>
</evidence>
<feature type="region of interest" description="Disordered" evidence="1">
    <location>
        <begin position="108"/>
        <end position="193"/>
    </location>
</feature>
<dbReference type="OMA" id="PRNRMRG"/>
<feature type="compositionally biased region" description="Low complexity" evidence="1">
    <location>
        <begin position="147"/>
        <end position="157"/>
    </location>
</feature>
<feature type="region of interest" description="Disordered" evidence="1">
    <location>
        <begin position="297"/>
        <end position="550"/>
    </location>
</feature>
<feature type="compositionally biased region" description="Polar residues" evidence="1">
    <location>
        <begin position="235"/>
        <end position="270"/>
    </location>
</feature>
<evidence type="ECO:0000313" key="2">
    <source>
        <dbReference type="EMBL" id="SPP85353.1"/>
    </source>
</evidence>
<feature type="compositionally biased region" description="Low complexity" evidence="1">
    <location>
        <begin position="122"/>
        <end position="140"/>
    </location>
</feature>
<dbReference type="STRING" id="7266.A0A3B0JW90"/>
<protein>
    <submittedName>
        <fullName evidence="2">Uncharacterized protein</fullName>
    </submittedName>
</protein>
<proteinExistence type="predicted"/>
<feature type="compositionally biased region" description="Polar residues" evidence="1">
    <location>
        <begin position="506"/>
        <end position="517"/>
    </location>
</feature>
<feature type="compositionally biased region" description="Basic residues" evidence="1">
    <location>
        <begin position="12"/>
        <end position="29"/>
    </location>
</feature>
<keyword evidence="3" id="KW-1185">Reference proteome</keyword>
<feature type="region of interest" description="Disordered" evidence="1">
    <location>
        <begin position="231"/>
        <end position="273"/>
    </location>
</feature>
<dbReference type="AlphaFoldDB" id="A0A3B0JW90"/>
<gene>
    <name evidence="2" type="ORF">DGUA_6G015275</name>
</gene>
<organism evidence="2 3">
    <name type="scientific">Drosophila guanche</name>
    <name type="common">Fruit fly</name>
    <dbReference type="NCBI Taxonomy" id="7266"/>
    <lineage>
        <taxon>Eukaryota</taxon>
        <taxon>Metazoa</taxon>
        <taxon>Ecdysozoa</taxon>
        <taxon>Arthropoda</taxon>
        <taxon>Hexapoda</taxon>
        <taxon>Insecta</taxon>
        <taxon>Pterygota</taxon>
        <taxon>Neoptera</taxon>
        <taxon>Endopterygota</taxon>
        <taxon>Diptera</taxon>
        <taxon>Brachycera</taxon>
        <taxon>Muscomorpha</taxon>
        <taxon>Ephydroidea</taxon>
        <taxon>Drosophilidae</taxon>
        <taxon>Drosophila</taxon>
        <taxon>Sophophora</taxon>
    </lineage>
</organism>
<feature type="compositionally biased region" description="Low complexity" evidence="1">
    <location>
        <begin position="398"/>
        <end position="419"/>
    </location>
</feature>
<dbReference type="EMBL" id="OUUW01000009">
    <property type="protein sequence ID" value="SPP85353.1"/>
    <property type="molecule type" value="Genomic_DNA"/>
</dbReference>
<feature type="compositionally biased region" description="Low complexity" evidence="1">
    <location>
        <begin position="301"/>
        <end position="322"/>
    </location>
</feature>
<feature type="compositionally biased region" description="Low complexity" evidence="1">
    <location>
        <begin position="347"/>
        <end position="379"/>
    </location>
</feature>
<accession>A0A3B0JW90</accession>
<dbReference type="OrthoDB" id="6247875at2759"/>
<name>A0A3B0JW90_DROGU</name>
<feature type="compositionally biased region" description="Low complexity" evidence="1">
    <location>
        <begin position="448"/>
        <end position="459"/>
    </location>
</feature>
<reference evidence="3" key="1">
    <citation type="submission" date="2018-01" db="EMBL/GenBank/DDBJ databases">
        <authorList>
            <person name="Alioto T."/>
            <person name="Alioto T."/>
        </authorList>
    </citation>
    <scope>NUCLEOTIDE SEQUENCE [LARGE SCALE GENOMIC DNA]</scope>
</reference>